<protein>
    <recommendedName>
        <fullName evidence="4">Lmo0937 family membrane protein</fullName>
    </recommendedName>
</protein>
<feature type="transmembrane region" description="Helical" evidence="1">
    <location>
        <begin position="5"/>
        <end position="22"/>
    </location>
</feature>
<keyword evidence="1" id="KW-0812">Transmembrane</keyword>
<evidence type="ECO:0000256" key="1">
    <source>
        <dbReference type="SAM" id="Phobius"/>
    </source>
</evidence>
<reference evidence="2" key="1">
    <citation type="journal article" date="2014" name="Int. J. Syst. Evol. Microbiol.">
        <title>Complete genome sequence of Corynebacterium casei LMG S-19264T (=DSM 44701T), isolated from a smear-ripened cheese.</title>
        <authorList>
            <consortium name="US DOE Joint Genome Institute (JGI-PGF)"/>
            <person name="Walter F."/>
            <person name="Albersmeier A."/>
            <person name="Kalinowski J."/>
            <person name="Ruckert C."/>
        </authorList>
    </citation>
    <scope>NUCLEOTIDE SEQUENCE</scope>
    <source>
        <strain evidence="2">CGMCC 1.15958</strain>
    </source>
</reference>
<dbReference type="RefSeq" id="WP_188770697.1">
    <property type="nucleotide sequence ID" value="NZ_BMKK01000016.1"/>
</dbReference>
<evidence type="ECO:0000313" key="3">
    <source>
        <dbReference type="Proteomes" id="UP000609064"/>
    </source>
</evidence>
<dbReference type="AlphaFoldDB" id="A0A916Z8C2"/>
<keyword evidence="3" id="KW-1185">Reference proteome</keyword>
<dbReference type="NCBIfam" id="NF033488">
    <property type="entry name" value="lmo0937_fam_TM"/>
    <property type="match status" value="1"/>
</dbReference>
<dbReference type="Pfam" id="PF18919">
    <property type="entry name" value="DUF5670"/>
    <property type="match status" value="1"/>
</dbReference>
<sequence length="52" mass="5606">MGNLLYIVAVVLVISWAIGFFAYGVGGIIHVLLVIAVITILLRVIQGNKIIK</sequence>
<keyword evidence="1" id="KW-1133">Transmembrane helix</keyword>
<name>A0A916Z8C2_9BACT</name>
<evidence type="ECO:0008006" key="4">
    <source>
        <dbReference type="Google" id="ProtNLM"/>
    </source>
</evidence>
<dbReference type="InterPro" id="IPR043727">
    <property type="entry name" value="Lmo0937-like"/>
</dbReference>
<gene>
    <name evidence="2" type="ORF">GCM10011514_50150</name>
</gene>
<keyword evidence="1" id="KW-0472">Membrane</keyword>
<proteinExistence type="predicted"/>
<dbReference type="EMBL" id="BMKK01000016">
    <property type="protein sequence ID" value="GGD80130.1"/>
    <property type="molecule type" value="Genomic_DNA"/>
</dbReference>
<organism evidence="2 3">
    <name type="scientific">Emticicia aquatilis</name>
    <dbReference type="NCBI Taxonomy" id="1537369"/>
    <lineage>
        <taxon>Bacteria</taxon>
        <taxon>Pseudomonadati</taxon>
        <taxon>Bacteroidota</taxon>
        <taxon>Cytophagia</taxon>
        <taxon>Cytophagales</taxon>
        <taxon>Leadbetterellaceae</taxon>
        <taxon>Emticicia</taxon>
    </lineage>
</organism>
<accession>A0A916Z8C2</accession>
<reference evidence="2" key="2">
    <citation type="submission" date="2020-09" db="EMBL/GenBank/DDBJ databases">
        <authorList>
            <person name="Sun Q."/>
            <person name="Zhou Y."/>
        </authorList>
    </citation>
    <scope>NUCLEOTIDE SEQUENCE</scope>
    <source>
        <strain evidence="2">CGMCC 1.15958</strain>
    </source>
</reference>
<comment type="caution">
    <text evidence="2">The sequence shown here is derived from an EMBL/GenBank/DDBJ whole genome shotgun (WGS) entry which is preliminary data.</text>
</comment>
<evidence type="ECO:0000313" key="2">
    <source>
        <dbReference type="EMBL" id="GGD80130.1"/>
    </source>
</evidence>
<dbReference type="Proteomes" id="UP000609064">
    <property type="component" value="Unassembled WGS sequence"/>
</dbReference>
<feature type="transmembrane region" description="Helical" evidence="1">
    <location>
        <begin position="28"/>
        <end position="45"/>
    </location>
</feature>